<protein>
    <submittedName>
        <fullName evidence="3">Uncharacterized protein</fullName>
    </submittedName>
</protein>
<sequence>MSSLFLKFTVVFFTINLVSCNLFANQRPLKAKLQRKALATKLLMRKTLAKVLLAKPCHILKPKVILFLKPYLKLAEQVVQLVNDKCPRKTPYSPQDDRFARYRAGLAIRQQGISPFQNSARDLTNAGDDFVGEVREDSPPSANGPMVGEVGPRNFLSRAFRSFANHDEYTLDEVSPILKPVHHLLRNTGRAMLPTPPDQDAAAEPSKPLYIDNLPMTQ</sequence>
<dbReference type="Proteomes" id="UP000494165">
    <property type="component" value="Unassembled WGS sequence"/>
</dbReference>
<feature type="signal peptide" evidence="2">
    <location>
        <begin position="1"/>
        <end position="20"/>
    </location>
</feature>
<dbReference type="AlphaFoldDB" id="A0A8S1CAI4"/>
<evidence type="ECO:0000256" key="2">
    <source>
        <dbReference type="SAM" id="SignalP"/>
    </source>
</evidence>
<organism evidence="3 4">
    <name type="scientific">Cloeon dipterum</name>
    <dbReference type="NCBI Taxonomy" id="197152"/>
    <lineage>
        <taxon>Eukaryota</taxon>
        <taxon>Metazoa</taxon>
        <taxon>Ecdysozoa</taxon>
        <taxon>Arthropoda</taxon>
        <taxon>Hexapoda</taxon>
        <taxon>Insecta</taxon>
        <taxon>Pterygota</taxon>
        <taxon>Palaeoptera</taxon>
        <taxon>Ephemeroptera</taxon>
        <taxon>Pisciforma</taxon>
        <taxon>Baetidae</taxon>
        <taxon>Cloeon</taxon>
    </lineage>
</organism>
<feature type="chain" id="PRO_5035872408" evidence="2">
    <location>
        <begin position="21"/>
        <end position="218"/>
    </location>
</feature>
<gene>
    <name evidence="3" type="ORF">CLODIP_2_CD01560</name>
</gene>
<feature type="region of interest" description="Disordered" evidence="1">
    <location>
        <begin position="190"/>
        <end position="218"/>
    </location>
</feature>
<proteinExistence type="predicted"/>
<keyword evidence="2" id="KW-0732">Signal</keyword>
<reference evidence="3 4" key="1">
    <citation type="submission" date="2020-04" db="EMBL/GenBank/DDBJ databases">
        <authorList>
            <person name="Alioto T."/>
            <person name="Alioto T."/>
            <person name="Gomez Garrido J."/>
        </authorList>
    </citation>
    <scope>NUCLEOTIDE SEQUENCE [LARGE SCALE GENOMIC DNA]</scope>
</reference>
<keyword evidence="4" id="KW-1185">Reference proteome</keyword>
<name>A0A8S1CAI4_9INSE</name>
<evidence type="ECO:0000313" key="3">
    <source>
        <dbReference type="EMBL" id="CAB3366346.1"/>
    </source>
</evidence>
<comment type="caution">
    <text evidence="3">The sequence shown here is derived from an EMBL/GenBank/DDBJ whole genome shotgun (WGS) entry which is preliminary data.</text>
</comment>
<accession>A0A8S1CAI4</accession>
<evidence type="ECO:0000313" key="4">
    <source>
        <dbReference type="Proteomes" id="UP000494165"/>
    </source>
</evidence>
<evidence type="ECO:0000256" key="1">
    <source>
        <dbReference type="SAM" id="MobiDB-lite"/>
    </source>
</evidence>
<dbReference type="EMBL" id="CADEPI010000024">
    <property type="protein sequence ID" value="CAB3366346.1"/>
    <property type="molecule type" value="Genomic_DNA"/>
</dbReference>